<evidence type="ECO:0000256" key="7">
    <source>
        <dbReference type="RuleBase" id="RU363032"/>
    </source>
</evidence>
<accession>A0A850EG03</accession>
<feature type="domain" description="ABC transmembrane type-1" evidence="8">
    <location>
        <begin position="74"/>
        <end position="278"/>
    </location>
</feature>
<dbReference type="GO" id="GO:0005886">
    <property type="term" value="C:plasma membrane"/>
    <property type="evidence" value="ECO:0007669"/>
    <property type="project" value="UniProtKB-SubCell"/>
</dbReference>
<feature type="transmembrane region" description="Helical" evidence="7">
    <location>
        <begin position="76"/>
        <end position="97"/>
    </location>
</feature>
<evidence type="ECO:0000256" key="3">
    <source>
        <dbReference type="ARBA" id="ARBA00022475"/>
    </source>
</evidence>
<name>A0A850EG03_9BACL</name>
<feature type="transmembrane region" description="Helical" evidence="7">
    <location>
        <begin position="183"/>
        <end position="208"/>
    </location>
</feature>
<evidence type="ECO:0000256" key="1">
    <source>
        <dbReference type="ARBA" id="ARBA00004651"/>
    </source>
</evidence>
<proteinExistence type="inferred from homology"/>
<protein>
    <submittedName>
        <fullName evidence="9">Carbohydrate ABC transporter permease</fullName>
    </submittedName>
</protein>
<reference evidence="9" key="1">
    <citation type="submission" date="2020-06" db="EMBL/GenBank/DDBJ databases">
        <title>Paenibacillus sp. nov., isolated from soil.</title>
        <authorList>
            <person name="Seo Y.L."/>
        </authorList>
    </citation>
    <scope>NUCLEOTIDE SEQUENCE [LARGE SCALE GENOMIC DNA]</scope>
    <source>
        <strain evidence="9">JW14</strain>
    </source>
</reference>
<dbReference type="Gene3D" id="1.10.3720.10">
    <property type="entry name" value="MetI-like"/>
    <property type="match status" value="1"/>
</dbReference>
<dbReference type="PROSITE" id="PS50928">
    <property type="entry name" value="ABC_TM1"/>
    <property type="match status" value="1"/>
</dbReference>
<keyword evidence="10" id="KW-1185">Reference proteome</keyword>
<dbReference type="SUPFAM" id="SSF161098">
    <property type="entry name" value="MetI-like"/>
    <property type="match status" value="1"/>
</dbReference>
<gene>
    <name evidence="9" type="ORF">HPT30_03135</name>
</gene>
<dbReference type="CDD" id="cd06261">
    <property type="entry name" value="TM_PBP2"/>
    <property type="match status" value="1"/>
</dbReference>
<dbReference type="GO" id="GO:0055085">
    <property type="term" value="P:transmembrane transport"/>
    <property type="evidence" value="ECO:0007669"/>
    <property type="project" value="InterPro"/>
</dbReference>
<evidence type="ECO:0000256" key="2">
    <source>
        <dbReference type="ARBA" id="ARBA00022448"/>
    </source>
</evidence>
<dbReference type="PANTHER" id="PTHR43744">
    <property type="entry name" value="ABC TRANSPORTER PERMEASE PROTEIN MG189-RELATED-RELATED"/>
    <property type="match status" value="1"/>
</dbReference>
<dbReference type="RefSeq" id="WP_175370037.1">
    <property type="nucleotide sequence ID" value="NZ_JABWCS010000184.1"/>
</dbReference>
<comment type="similarity">
    <text evidence="7">Belongs to the binding-protein-dependent transport system permease family.</text>
</comment>
<evidence type="ECO:0000313" key="10">
    <source>
        <dbReference type="Proteomes" id="UP000564806"/>
    </source>
</evidence>
<keyword evidence="3" id="KW-1003">Cell membrane</keyword>
<dbReference type="InterPro" id="IPR035906">
    <property type="entry name" value="MetI-like_sf"/>
</dbReference>
<evidence type="ECO:0000313" key="9">
    <source>
        <dbReference type="EMBL" id="NUU59346.1"/>
    </source>
</evidence>
<comment type="caution">
    <text evidence="9">The sequence shown here is derived from an EMBL/GenBank/DDBJ whole genome shotgun (WGS) entry which is preliminary data.</text>
</comment>
<dbReference type="Pfam" id="PF00528">
    <property type="entry name" value="BPD_transp_1"/>
    <property type="match status" value="1"/>
</dbReference>
<evidence type="ECO:0000256" key="4">
    <source>
        <dbReference type="ARBA" id="ARBA00022692"/>
    </source>
</evidence>
<keyword evidence="4 7" id="KW-0812">Transmembrane</keyword>
<feature type="transmembrane region" description="Helical" evidence="7">
    <location>
        <begin position="259"/>
        <end position="278"/>
    </location>
</feature>
<feature type="transmembrane region" description="Helical" evidence="7">
    <location>
        <begin position="109"/>
        <end position="129"/>
    </location>
</feature>
<feature type="transmembrane region" description="Helical" evidence="7">
    <location>
        <begin position="12"/>
        <end position="33"/>
    </location>
</feature>
<evidence type="ECO:0000256" key="5">
    <source>
        <dbReference type="ARBA" id="ARBA00022989"/>
    </source>
</evidence>
<keyword evidence="2 7" id="KW-0813">Transport</keyword>
<dbReference type="InterPro" id="IPR000515">
    <property type="entry name" value="MetI-like"/>
</dbReference>
<sequence length="293" mass="32962">MKISTSFSWGQAFLNLIVTLIALFCVIPFIIILSSSMTREMDILTSGYNLFPKNIDFAAYQYLFQRMSVILNGYKVTSLVTVIGTIASLAITAMIAYPLSLRRLKYRNFISAYVLLTMLFSGGMVPWYIICVKYLHLHNNMAALILPSMVNGFNVFLMRSYFSSIPEEMHESAKIDGSGEFRTLISIILPLSTPVFASVGLFIALGYWNDWWLGLMLIDKVELQPLQLLLRTIISNVDYLANSSVLATTADQMMPRESIKMAATMITIGPIIFLYPFLQKYFVKGLMLGAIKG</sequence>
<keyword evidence="5 7" id="KW-1133">Transmembrane helix</keyword>
<dbReference type="EMBL" id="JABWCS010000184">
    <property type="protein sequence ID" value="NUU59346.1"/>
    <property type="molecule type" value="Genomic_DNA"/>
</dbReference>
<keyword evidence="6 7" id="KW-0472">Membrane</keyword>
<organism evidence="9 10">
    <name type="scientific">Paenibacillus agri</name>
    <dbReference type="NCBI Taxonomy" id="2744309"/>
    <lineage>
        <taxon>Bacteria</taxon>
        <taxon>Bacillati</taxon>
        <taxon>Bacillota</taxon>
        <taxon>Bacilli</taxon>
        <taxon>Bacillales</taxon>
        <taxon>Paenibacillaceae</taxon>
        <taxon>Paenibacillus</taxon>
    </lineage>
</organism>
<evidence type="ECO:0000256" key="6">
    <source>
        <dbReference type="ARBA" id="ARBA00023136"/>
    </source>
</evidence>
<feature type="transmembrane region" description="Helical" evidence="7">
    <location>
        <begin position="141"/>
        <end position="162"/>
    </location>
</feature>
<comment type="subcellular location">
    <subcellularLocation>
        <location evidence="1 7">Cell membrane</location>
        <topology evidence="1 7">Multi-pass membrane protein</topology>
    </subcellularLocation>
</comment>
<dbReference type="PANTHER" id="PTHR43744:SF9">
    <property type="entry name" value="POLYGALACTURONAN_RHAMNOGALACTURONAN TRANSPORT SYSTEM PERMEASE PROTEIN YTCP"/>
    <property type="match status" value="1"/>
</dbReference>
<evidence type="ECO:0000259" key="8">
    <source>
        <dbReference type="PROSITE" id="PS50928"/>
    </source>
</evidence>
<dbReference type="AlphaFoldDB" id="A0A850EG03"/>
<dbReference type="Proteomes" id="UP000564806">
    <property type="component" value="Unassembled WGS sequence"/>
</dbReference>